<proteinExistence type="predicted"/>
<accession>A0A2P8FA40</accession>
<name>A0A2P8FA40_9BACT</name>
<evidence type="ECO:0000313" key="2">
    <source>
        <dbReference type="Proteomes" id="UP000241964"/>
    </source>
</evidence>
<dbReference type="Proteomes" id="UP000241964">
    <property type="component" value="Unassembled WGS sequence"/>
</dbReference>
<comment type="caution">
    <text evidence="1">The sequence shown here is derived from an EMBL/GenBank/DDBJ whole genome shotgun (WGS) entry which is preliminary data.</text>
</comment>
<gene>
    <name evidence="1" type="ORF">CLV60_13028</name>
</gene>
<reference evidence="1 2" key="1">
    <citation type="submission" date="2018-03" db="EMBL/GenBank/DDBJ databases">
        <title>Genomic Encyclopedia of Archaeal and Bacterial Type Strains, Phase II (KMG-II): from individual species to whole genera.</title>
        <authorList>
            <person name="Goeker M."/>
        </authorList>
    </citation>
    <scope>NUCLEOTIDE SEQUENCE [LARGE SCALE GENOMIC DNA]</scope>
    <source>
        <strain evidence="1 2">DSM 29057</strain>
    </source>
</reference>
<evidence type="ECO:0000313" key="1">
    <source>
        <dbReference type="EMBL" id="PSL18601.1"/>
    </source>
</evidence>
<sequence>MILQQSELISADLTYFPENSQPHIYLICKRPRISFDPERIEIKEGLLTLGINVQRQSSFEKHTYSMFHNWKSENIEWDCPYPYTFLTLKPIGRKPFRIKAAAMAQIAANYTVQDDYLDLEVLYVGQAYGKDGARTAPARILNHSTLQSIYADVPQKNPDYEVWLILCSFFQTIVTSLDGISESKNDFGEGQKDKLFEKLTREGIGRRQEVNIAEAALIRYFQPTYNVVYKWSFPKFGHQGYLECYELGINSITIELATVEQLNCQLYSSHTERKHDHIFHYTLHTEEDKQNMYQFFPDFQVPGLQN</sequence>
<dbReference type="EMBL" id="PYAS01000030">
    <property type="protein sequence ID" value="PSL18601.1"/>
    <property type="molecule type" value="Genomic_DNA"/>
</dbReference>
<protein>
    <submittedName>
        <fullName evidence="1">Uncharacterized protein</fullName>
    </submittedName>
</protein>
<organism evidence="1 2">
    <name type="scientific">Dyadobacter jiangsuensis</name>
    <dbReference type="NCBI Taxonomy" id="1591085"/>
    <lineage>
        <taxon>Bacteria</taxon>
        <taxon>Pseudomonadati</taxon>
        <taxon>Bacteroidota</taxon>
        <taxon>Cytophagia</taxon>
        <taxon>Cytophagales</taxon>
        <taxon>Spirosomataceae</taxon>
        <taxon>Dyadobacter</taxon>
    </lineage>
</organism>
<keyword evidence="2" id="KW-1185">Reference proteome</keyword>
<dbReference type="AlphaFoldDB" id="A0A2P8FA40"/>